<accession>A0A949K881</accession>
<keyword evidence="1" id="KW-0328">Glycosyltransferase</keyword>
<dbReference type="PANTHER" id="PTHR34136:SF1">
    <property type="entry name" value="UDP-N-ACETYL-D-MANNOSAMINURONIC ACID TRANSFERASE"/>
    <property type="match status" value="1"/>
</dbReference>
<dbReference type="AlphaFoldDB" id="A0A949K881"/>
<gene>
    <name evidence="3" type="ORF">KTH89_19585</name>
</gene>
<dbReference type="GO" id="GO:0016758">
    <property type="term" value="F:hexosyltransferase activity"/>
    <property type="evidence" value="ECO:0007669"/>
    <property type="project" value="TreeGrafter"/>
</dbReference>
<evidence type="ECO:0000313" key="3">
    <source>
        <dbReference type="EMBL" id="MBU9738748.1"/>
    </source>
</evidence>
<evidence type="ECO:0000256" key="1">
    <source>
        <dbReference type="ARBA" id="ARBA00022676"/>
    </source>
</evidence>
<comment type="caution">
    <text evidence="3">The sequence shown here is derived from an EMBL/GenBank/DDBJ whole genome shotgun (WGS) entry which is preliminary data.</text>
</comment>
<dbReference type="InterPro" id="IPR004629">
    <property type="entry name" value="WecG_TagA_CpsF"/>
</dbReference>
<keyword evidence="2" id="KW-0808">Transferase</keyword>
<organism evidence="3 4">
    <name type="scientific">Diplocloster agilis</name>
    <dbReference type="NCBI Taxonomy" id="2850323"/>
    <lineage>
        <taxon>Bacteria</taxon>
        <taxon>Bacillati</taxon>
        <taxon>Bacillota</taxon>
        <taxon>Clostridia</taxon>
        <taxon>Lachnospirales</taxon>
        <taxon>Lachnospiraceae</taxon>
        <taxon>Diplocloster</taxon>
    </lineage>
</organism>
<dbReference type="Pfam" id="PF03808">
    <property type="entry name" value="Glyco_tran_WecG"/>
    <property type="match status" value="1"/>
</dbReference>
<sequence>MKADKLPGDKMSQVMNILGLQIMDYSAQEALELVKEYLENDCLNSLELLTPELFVAADEDPELKEAIRSMDLCMAREKEILSILEMPDPQRVQEIEDNVFLRELMKMLQSERKSLFLLTNTELELEKFHEYMTEHHPMVPIVGSCATETNTGDEDVIVNEINSVVPDVVLAALTTPFQEEFVIRNKQKINAKVWIGLGKNQKGMSDTGIKTSWLSKLIEKNIFKRRVTKYRDQEKENQEE</sequence>
<name>A0A949K881_9FIRM</name>
<proteinExistence type="predicted"/>
<protein>
    <submittedName>
        <fullName evidence="3">WecB/TagA/CpsF family glycosyltransferase</fullName>
    </submittedName>
</protein>
<evidence type="ECO:0000313" key="4">
    <source>
        <dbReference type="Proteomes" id="UP000712157"/>
    </source>
</evidence>
<evidence type="ECO:0000256" key="2">
    <source>
        <dbReference type="ARBA" id="ARBA00022679"/>
    </source>
</evidence>
<keyword evidence="4" id="KW-1185">Reference proteome</keyword>
<dbReference type="RefSeq" id="WP_158347633.1">
    <property type="nucleotide sequence ID" value="NZ_JAHQCW010000041.1"/>
</dbReference>
<reference evidence="3" key="1">
    <citation type="submission" date="2021-06" db="EMBL/GenBank/DDBJ databases">
        <title>Description of novel taxa of the family Lachnospiraceae.</title>
        <authorList>
            <person name="Chaplin A.V."/>
            <person name="Sokolova S.R."/>
            <person name="Pikina A.P."/>
            <person name="Korzhanova M."/>
            <person name="Belova V."/>
            <person name="Korostin D."/>
            <person name="Efimov B.A."/>
        </authorList>
    </citation>
    <scope>NUCLEOTIDE SEQUENCE</scope>
    <source>
        <strain evidence="3">ASD5720</strain>
    </source>
</reference>
<dbReference type="EMBL" id="JAHQCW010000041">
    <property type="protein sequence ID" value="MBU9738748.1"/>
    <property type="molecule type" value="Genomic_DNA"/>
</dbReference>
<dbReference type="Proteomes" id="UP000712157">
    <property type="component" value="Unassembled WGS sequence"/>
</dbReference>
<dbReference type="PANTHER" id="PTHR34136">
    <property type="match status" value="1"/>
</dbReference>